<organism evidence="5 6">
    <name type="scientific">Solilutibacter pythonis</name>
    <dbReference type="NCBI Taxonomy" id="2483112"/>
    <lineage>
        <taxon>Bacteria</taxon>
        <taxon>Pseudomonadati</taxon>
        <taxon>Pseudomonadota</taxon>
        <taxon>Gammaproteobacteria</taxon>
        <taxon>Lysobacterales</taxon>
        <taxon>Lysobacteraceae</taxon>
        <taxon>Solilutibacter</taxon>
    </lineage>
</organism>
<dbReference type="OrthoDB" id="9808281at2"/>
<comment type="similarity">
    <text evidence="1">Belongs to the P-Pant transferase superfamily. Gsp/Sfp/HetI/AcpT family.</text>
</comment>
<dbReference type="Proteomes" id="UP000275012">
    <property type="component" value="Unassembled WGS sequence"/>
</dbReference>
<evidence type="ECO:0000313" key="5">
    <source>
        <dbReference type="EMBL" id="RMH92932.1"/>
    </source>
</evidence>
<dbReference type="AlphaFoldDB" id="A0A3M2I171"/>
<dbReference type="GO" id="GO:0000287">
    <property type="term" value="F:magnesium ion binding"/>
    <property type="evidence" value="ECO:0007669"/>
    <property type="project" value="InterPro"/>
</dbReference>
<keyword evidence="6" id="KW-1185">Reference proteome</keyword>
<dbReference type="GO" id="GO:0019878">
    <property type="term" value="P:lysine biosynthetic process via aminoadipic acid"/>
    <property type="evidence" value="ECO:0007669"/>
    <property type="project" value="TreeGrafter"/>
</dbReference>
<evidence type="ECO:0000313" key="6">
    <source>
        <dbReference type="Proteomes" id="UP000275012"/>
    </source>
</evidence>
<dbReference type="InterPro" id="IPR008278">
    <property type="entry name" value="4-PPantetheinyl_Trfase_dom"/>
</dbReference>
<dbReference type="PANTHER" id="PTHR12215">
    <property type="entry name" value="PHOSPHOPANTETHEINE TRANSFERASE"/>
    <property type="match status" value="1"/>
</dbReference>
<protein>
    <submittedName>
        <fullName evidence="5">4'-phosphopantetheinyl transferase superfamily protein</fullName>
    </submittedName>
</protein>
<dbReference type="GO" id="GO:0008897">
    <property type="term" value="F:holo-[acyl-carrier-protein] synthase activity"/>
    <property type="evidence" value="ECO:0007669"/>
    <property type="project" value="InterPro"/>
</dbReference>
<proteinExistence type="inferred from homology"/>
<dbReference type="GO" id="GO:0005829">
    <property type="term" value="C:cytosol"/>
    <property type="evidence" value="ECO:0007669"/>
    <property type="project" value="TreeGrafter"/>
</dbReference>
<dbReference type="SUPFAM" id="SSF56214">
    <property type="entry name" value="4'-phosphopantetheinyl transferase"/>
    <property type="match status" value="2"/>
</dbReference>
<accession>A0A3M2I171</accession>
<gene>
    <name evidence="5" type="ORF">EBB59_06795</name>
</gene>
<comment type="caution">
    <text evidence="5">The sequence shown here is derived from an EMBL/GenBank/DDBJ whole genome shotgun (WGS) entry which is preliminary data.</text>
</comment>
<evidence type="ECO:0000259" key="4">
    <source>
        <dbReference type="Pfam" id="PF22624"/>
    </source>
</evidence>
<dbReference type="Pfam" id="PF01648">
    <property type="entry name" value="ACPS"/>
    <property type="match status" value="1"/>
</dbReference>
<dbReference type="Gene3D" id="3.90.470.20">
    <property type="entry name" value="4'-phosphopantetheinyl transferase domain"/>
    <property type="match status" value="1"/>
</dbReference>
<keyword evidence="2 5" id="KW-0808">Transferase</keyword>
<feature type="domain" description="4'-phosphopantetheinyl transferase N-terminal" evidence="4">
    <location>
        <begin position="3"/>
        <end position="80"/>
    </location>
</feature>
<dbReference type="InterPro" id="IPR050559">
    <property type="entry name" value="P-Pant_transferase_sf"/>
</dbReference>
<evidence type="ECO:0000256" key="2">
    <source>
        <dbReference type="ARBA" id="ARBA00022679"/>
    </source>
</evidence>
<evidence type="ECO:0000259" key="3">
    <source>
        <dbReference type="Pfam" id="PF01648"/>
    </source>
</evidence>
<sequence length="209" mass="22947">MDRDEAAAIARLLHARDRDRSLRAHSLKRRILGSYCGHARPEQLAFRHQSSGKPYLAEPCAPEAPLQFNISHSEDAFAMAVAMCPVGVDIQWRDSSVDFAALASIVFHPAEIELWHREGATTKGFYRLWTAKEAVLKGEGAGFLREPRDVDVSVWVGDRGHAKIAGDAWTVISRQVGEYSLCVAVPSGASPNLLWYTLDEPGNAPGALQ</sequence>
<reference evidence="5 6" key="1">
    <citation type="submission" date="2018-10" db="EMBL/GenBank/DDBJ databases">
        <title>Proposal of Lysobacter pythonis sp. nov. isolated from royal pythons (Python regius).</title>
        <authorList>
            <person name="Hans-Juergen B."/>
            <person name="Huptas C."/>
            <person name="Sandra B."/>
            <person name="Igor L."/>
            <person name="Joachim S."/>
            <person name="Siegfried S."/>
            <person name="Mareike W."/>
            <person name="Peter K."/>
        </authorList>
    </citation>
    <scope>NUCLEOTIDE SEQUENCE [LARGE SCALE GENOMIC DNA]</scope>
    <source>
        <strain evidence="5 6">4284/11</strain>
    </source>
</reference>
<dbReference type="RefSeq" id="WP_122101405.1">
    <property type="nucleotide sequence ID" value="NZ_RFLY01000008.1"/>
</dbReference>
<dbReference type="InterPro" id="IPR055066">
    <property type="entry name" value="AASDHPPT_N"/>
</dbReference>
<dbReference type="EMBL" id="RFLY01000008">
    <property type="protein sequence ID" value="RMH92932.1"/>
    <property type="molecule type" value="Genomic_DNA"/>
</dbReference>
<dbReference type="Pfam" id="PF22624">
    <property type="entry name" value="AASDHPPT_N"/>
    <property type="match status" value="1"/>
</dbReference>
<feature type="domain" description="4'-phosphopantetheinyl transferase" evidence="3">
    <location>
        <begin position="85"/>
        <end position="169"/>
    </location>
</feature>
<dbReference type="PANTHER" id="PTHR12215:SF10">
    <property type="entry name" value="L-AMINOADIPATE-SEMIALDEHYDE DEHYDROGENASE-PHOSPHOPANTETHEINYL TRANSFERASE"/>
    <property type="match status" value="1"/>
</dbReference>
<name>A0A3M2I171_9GAMM</name>
<dbReference type="InterPro" id="IPR037143">
    <property type="entry name" value="4-PPantetheinyl_Trfase_dom_sf"/>
</dbReference>
<evidence type="ECO:0000256" key="1">
    <source>
        <dbReference type="ARBA" id="ARBA00010990"/>
    </source>
</evidence>